<sequence>MKIERVYNNNVVQVTDKQHEEIIMGKGLGFQKKPGDDVDVNKIEKRFILQESDQDMIGELSRVYQDLTSQEINLVLTIIERGQEVLKQTFEISLYIALADHLQYAIQRTRDGISLQNPLAWEIRKFYPKEYELGQESLKLIESHIGLSMEASEAASIALHFINAQKDGSLIEASQQVSQIVINCLEIVRLHFGHLAAEDSVSYNRFVTHLQYFAQRVVSGSVQGNNDDFLYDQVKANYQEAFACTQKIKDYIEGHFAFQMSKDEQVYLTIHIQRQNES</sequence>
<evidence type="ECO:0000313" key="3">
    <source>
        <dbReference type="EMBL" id="EHI73310.1"/>
    </source>
</evidence>
<keyword evidence="1" id="KW-0677">Repeat</keyword>
<dbReference type="PANTHER" id="PTHR30185">
    <property type="entry name" value="CRYPTIC BETA-GLUCOSIDE BGL OPERON ANTITERMINATOR"/>
    <property type="match status" value="1"/>
</dbReference>
<keyword evidence="4" id="KW-1185">Reference proteome</keyword>
<dbReference type="Gene3D" id="2.30.24.10">
    <property type="entry name" value="CAT RNA-binding domain"/>
    <property type="match status" value="1"/>
</dbReference>
<evidence type="ECO:0000259" key="2">
    <source>
        <dbReference type="PROSITE" id="PS51372"/>
    </source>
</evidence>
<dbReference type="SUPFAM" id="SSF63520">
    <property type="entry name" value="PTS-regulatory domain, PRD"/>
    <property type="match status" value="2"/>
</dbReference>
<dbReference type="OrthoDB" id="9813552at2"/>
<dbReference type="SMART" id="SM01061">
    <property type="entry name" value="CAT_RBD"/>
    <property type="match status" value="1"/>
</dbReference>
<dbReference type="Proteomes" id="UP000004322">
    <property type="component" value="Unassembled WGS sequence"/>
</dbReference>
<dbReference type="PROSITE" id="PS51372">
    <property type="entry name" value="PRD_2"/>
    <property type="match status" value="2"/>
</dbReference>
<dbReference type="eggNOG" id="COG3711">
    <property type="taxonomic scope" value="Bacteria"/>
</dbReference>
<dbReference type="NCBIfam" id="NF046042">
    <property type="entry name" value="LicT"/>
    <property type="match status" value="1"/>
</dbReference>
<organism evidence="3 4">
    <name type="scientific">Streptococcus criceti HS-6</name>
    <dbReference type="NCBI Taxonomy" id="873449"/>
    <lineage>
        <taxon>Bacteria</taxon>
        <taxon>Bacillati</taxon>
        <taxon>Bacillota</taxon>
        <taxon>Bacilli</taxon>
        <taxon>Lactobacillales</taxon>
        <taxon>Streptococcaceae</taxon>
        <taxon>Streptococcus</taxon>
    </lineage>
</organism>
<dbReference type="STRING" id="873449.STRCR_1607"/>
<evidence type="ECO:0000313" key="4">
    <source>
        <dbReference type="Proteomes" id="UP000004322"/>
    </source>
</evidence>
<dbReference type="InterPro" id="IPR036634">
    <property type="entry name" value="PRD_sf"/>
</dbReference>
<dbReference type="Pfam" id="PF00874">
    <property type="entry name" value="PRD"/>
    <property type="match status" value="2"/>
</dbReference>
<dbReference type="AlphaFoldDB" id="G5JPF5"/>
<evidence type="ECO:0000256" key="1">
    <source>
        <dbReference type="ARBA" id="ARBA00022737"/>
    </source>
</evidence>
<dbReference type="RefSeq" id="WP_003048833.1">
    <property type="nucleotide sequence ID" value="NZ_AEUV02000002.1"/>
</dbReference>
<dbReference type="EMBL" id="AEUV02000002">
    <property type="protein sequence ID" value="EHI73310.1"/>
    <property type="molecule type" value="Genomic_DNA"/>
</dbReference>
<dbReference type="Pfam" id="PF03123">
    <property type="entry name" value="CAT_RBD"/>
    <property type="match status" value="1"/>
</dbReference>
<dbReference type="Gene3D" id="1.10.1790.10">
    <property type="entry name" value="PRD domain"/>
    <property type="match status" value="2"/>
</dbReference>
<dbReference type="InterPro" id="IPR011608">
    <property type="entry name" value="PRD"/>
</dbReference>
<dbReference type="InterPro" id="IPR036650">
    <property type="entry name" value="CAT_RNA-bd_dom_sf"/>
</dbReference>
<dbReference type="GO" id="GO:0006355">
    <property type="term" value="P:regulation of DNA-templated transcription"/>
    <property type="evidence" value="ECO:0007669"/>
    <property type="project" value="InterPro"/>
</dbReference>
<name>G5JPF5_STRCG</name>
<proteinExistence type="predicted"/>
<comment type="caution">
    <text evidence="3">The sequence shown here is derived from an EMBL/GenBank/DDBJ whole genome shotgun (WGS) entry which is preliminary data.</text>
</comment>
<feature type="domain" description="PRD" evidence="2">
    <location>
        <begin position="66"/>
        <end position="171"/>
    </location>
</feature>
<dbReference type="PANTHER" id="PTHR30185:SF15">
    <property type="entry name" value="CRYPTIC BETA-GLUCOSIDE BGL OPERON ANTITERMINATOR"/>
    <property type="match status" value="1"/>
</dbReference>
<accession>G5JPF5</accession>
<reference evidence="3" key="1">
    <citation type="submission" date="2011-07" db="EMBL/GenBank/DDBJ databases">
        <authorList>
            <person name="Stanhope M.J."/>
            <person name="Durkin A.S."/>
            <person name="Hostetler J."/>
            <person name="Kim M."/>
            <person name="Radune D."/>
            <person name="Singh I."/>
            <person name="Town C.D."/>
        </authorList>
    </citation>
    <scope>NUCLEOTIDE SEQUENCE [LARGE SCALE GENOMIC DNA]</scope>
    <source>
        <strain evidence="3">HS-6</strain>
    </source>
</reference>
<dbReference type="SUPFAM" id="SSF50151">
    <property type="entry name" value="SacY-like RNA-binding domain"/>
    <property type="match status" value="1"/>
</dbReference>
<dbReference type="GO" id="GO:0003723">
    <property type="term" value="F:RNA binding"/>
    <property type="evidence" value="ECO:0007669"/>
    <property type="project" value="InterPro"/>
</dbReference>
<dbReference type="InterPro" id="IPR004341">
    <property type="entry name" value="CAT_RNA-bd_dom"/>
</dbReference>
<gene>
    <name evidence="3" type="ORF">STRCR_1607</name>
</gene>
<feature type="domain" description="PRD" evidence="2">
    <location>
        <begin position="172"/>
        <end position="278"/>
    </location>
</feature>
<dbReference type="InterPro" id="IPR050661">
    <property type="entry name" value="BglG_antiterminators"/>
</dbReference>
<protein>
    <submittedName>
        <fullName evidence="3">Transcription antiterminator LicT</fullName>
    </submittedName>
</protein>